<comment type="subcellular location">
    <subcellularLocation>
        <location evidence="2">Chromosome</location>
    </subcellularLocation>
    <subcellularLocation>
        <location evidence="1">Nucleus</location>
    </subcellularLocation>
</comment>
<dbReference type="PROSITE" id="PS51215">
    <property type="entry name" value="AWS"/>
    <property type="match status" value="1"/>
</dbReference>
<evidence type="ECO:0000259" key="25">
    <source>
        <dbReference type="PROSITE" id="PS50016"/>
    </source>
</evidence>
<evidence type="ECO:0000259" key="27">
    <source>
        <dbReference type="PROSITE" id="PS50812"/>
    </source>
</evidence>
<dbReference type="PROSITE" id="PS50812">
    <property type="entry name" value="PWWP"/>
    <property type="match status" value="2"/>
</dbReference>
<dbReference type="InterPro" id="IPR001965">
    <property type="entry name" value="Znf_PHD"/>
</dbReference>
<feature type="region of interest" description="Disordered" evidence="24">
    <location>
        <begin position="2176"/>
        <end position="2200"/>
    </location>
</feature>
<keyword evidence="14" id="KW-0156">Chromatin regulator</keyword>
<dbReference type="InterPro" id="IPR047426">
    <property type="entry name" value="PHD1_NSD1_2"/>
</dbReference>
<feature type="compositionally biased region" description="Polar residues" evidence="24">
    <location>
        <begin position="849"/>
        <end position="858"/>
    </location>
</feature>
<feature type="domain" description="PWWP" evidence="27">
    <location>
        <begin position="43"/>
        <end position="108"/>
    </location>
</feature>
<dbReference type="Pfam" id="PF23004">
    <property type="entry name" value="PHDvar_NSD"/>
    <property type="match status" value="1"/>
</dbReference>
<dbReference type="CDD" id="cd20161">
    <property type="entry name" value="PWWP_NSD1_rpt1"/>
    <property type="match status" value="1"/>
</dbReference>
<dbReference type="InterPro" id="IPR041306">
    <property type="entry name" value="C5HCH"/>
</dbReference>
<evidence type="ECO:0000256" key="2">
    <source>
        <dbReference type="ARBA" id="ARBA00004286"/>
    </source>
</evidence>
<dbReference type="InterPro" id="IPR047433">
    <property type="entry name" value="SET_NSD1"/>
</dbReference>
<feature type="region of interest" description="Disordered" evidence="24">
    <location>
        <begin position="1945"/>
        <end position="2079"/>
    </location>
</feature>
<evidence type="ECO:0000256" key="22">
    <source>
        <dbReference type="ARBA" id="ARBA00081785"/>
    </source>
</evidence>
<sequence>PSPAMLGEANLFKSIWSFSDFLCSGFSPKIRAKKKPTPVKYEVGDLVWAKFNRRPWWPCTICHDPVLDCHSKMKVSNRRPYREYYVDALGEPSEKAWVAGKAIVLFEGRHQFEELPILRRRGKQKEKGYKHKVPQRFMAKWEVSVGQAEDILLGGPEDQKCSQNSSELDSEKEVQSEYYANGPGAEKDRQLNGCFKSLAFDSRHSASEKGKLHIKPHVKKSSDSRKRTRVKKNSMRGEASKGEIKEKMPESIVKNMMVGDLPDKHASHELRRIANSLTASNSTRENHLLSSFGERHFEKITLKPDYENCKSGALKNTLQGDLFSSASLEREKSSLGILCSSKLQIHYSASEAGIEKKQTESDSSSSLSDGGNSDVDTMDQSSERASSTLEVSDSSDKVEKEFPMTSSGNIKLSMYFSQKSNRRARKKSYRDRKPLGGSIASRLDAEFAHGELEGGSSDAEMSLTTLERSSDVRNDNLSLANKHTTPQSVSKDNSWSAVANQTTLKPKSMKLPRIRSIKCKHKEKGSGLEPSLAEEEGGVKRCSSDTKGFSGLQKDSLLRSGKVDGQKLLNNVHEKPRDSAEIETAVVKHVLSELKELSYRSMNDDASDSGTPKATVPLLFSSASGHGRLPIEPNYRFSTLLMMLKDIHDSKAKEQQLMTGQNIVPYRNTSTADGSGSNSASGLTSLSIVGPPYKIEKNGDCVQETVNANSSISNSSFSRNPPAKLTGIGTSKREPANTAVSGTNGTNCVSKRNCSKSKQSSKLGDKTVSNRKDLKPGGPSKLLSRLSRDSGEHAFRVHGSVTSPLGNEAEDTGRKESVDLTEHSTDEDSACLSDDNLGHIGRRPEAGRNTESCTSAENGESPDLDSEANSESSLGDEANDINHVAPKKRWQRFNQSSARSNKHISRSREQGNLASPLGLNSHGFSLKGNECLGRRHSPHSKVREGDLTGQDYENHLDLVEKRLNVCGKPNNSVMDSETELGNFAPQSEFSAQVHSERKRLRKPSKRLLEYAEEYDHLFAPKKKSKKVQEQLQKVNSVARSEFEGGLPAQCSPDRDTQRGPSPLISTPSSTKDSPPILEAECSFSDLGSHSTDPTHQLLEGPSDFPELVLSSSDVSEVSASPDAEERFLKSGNFESKRQRKPTKKLLESNDLDTAFMPKKEEWTPPKKIVIFAFFLNGLCHISAPEKLLEKQRKRKRQRHPSVAMHSKKEKNGEGLGETPHSEGETSGHGTATSPKEGNEEGSENDHGVPSSKKIQGERGGGAALKENVCQICEKPGELLLCEAQCCGAFHLQCLGLSEMPTGKFICNECSTGVHTCFVCKSCGEDVKRCLLPLCGKYYHEECIQKYPPTVMQNKGFRCSLHICMTCHAANPANISASKGRLMRCVRCPVAYHSNDFCLAAGSVVLASNSIICPNHFTARRGCRNHEHVNVSWCFVCSEGGSLLCCESCPAAFHRECLNIEMPEGSWYCNDCKAGKKPHYKEVVWVKVGRYRWWPAEICHPRTIPVNIQKMKHDIGEFPVLFFGSKDYLWTHQARVFPYMEGDVSSKDKMGKGVDGIYKKALHEAAVRFEELKAQKELRQLQEDKKNDKKPPPYKHIKVNRPVGKVQIFTADLSEIPRCNCKPTDENPCGLDSECINRMLLYECHPLVCPAGERCQNQCFSKRQYPEVQIFRTLARGWGLQAKTDIRKGEFVNEYVGELIDEEECRARIRYAQEHDITNFYMLTLDKDRIIDAGPKGNYARFMNHCCQPNCETQKWCVNGDTRVGLFAIVNIKAGTELTFNYNLECLGNGKTVCKCGAPNCSGFLGVRPKSQPTLTEEKSKKMKRRPQMKRRSQAEVMKEREDECFSCGDGGQLVSCKKPGCPKVYHADCLNLTKRPAGKWECPWHQCDMCGKEAASFCEMCPRSFCKQHREGMLFISKLDGRLCCTEHDPCGPNPLEPGEIREYVPPMGALTNGDDTQPPEQPPADTDLSVQPLDRLPQSTAFKLQSPEKPPATLALRLPPSDKPPTTLALRLQPSNKPPTTLALRLPPPDKPPAALALRLPPSNKPPTTLSLRLKPSNKPPTTLSLRLQPSDKPPTTLSLRLQPSDRPQAALSLRLQSEKQPIIVAPDAGALRVLPPEKAPSSGAVRPQLLERPLALTAPWPQASDKLAAAVAPRPQVLEKPPAASAPRLLLSEKALRPVDQNAQPKDRGAPAAELNPQQKERTLLAGEQIPWSVGKAVPHVGQLPWPTEKLQTHEQTHWPTAKALTPAEQSPRTAEKLPEPTLQPVWEVASAPAEQTPWTSERLRAFEQTPRPAREAPVPPEQTQWIVTNIQTLDQISWLAGKVHTPRGQDPLPEQNAALARNQDSVCHELADSEPK</sequence>
<feature type="region of interest" description="Disordered" evidence="24">
    <location>
        <begin position="472"/>
        <end position="495"/>
    </location>
</feature>
<feature type="compositionally biased region" description="Low complexity" evidence="24">
    <location>
        <begin position="361"/>
        <end position="375"/>
    </location>
</feature>
<feature type="region of interest" description="Disordered" evidence="24">
    <location>
        <begin position="154"/>
        <end position="173"/>
    </location>
</feature>
<comment type="catalytic activity">
    <reaction evidence="19">
        <text>L-lysyl(36)-[histone H3] + 2 S-adenosyl-L-methionine = N(6),N(6)-dimethyl-L-lysyl(36)-[histone H3] + 2 S-adenosyl-L-homocysteine + 2 H(+)</text>
        <dbReference type="Rhea" id="RHEA:60308"/>
        <dbReference type="Rhea" id="RHEA-COMP:9785"/>
        <dbReference type="Rhea" id="RHEA-COMP:9787"/>
        <dbReference type="ChEBI" id="CHEBI:15378"/>
        <dbReference type="ChEBI" id="CHEBI:29969"/>
        <dbReference type="ChEBI" id="CHEBI:57856"/>
        <dbReference type="ChEBI" id="CHEBI:59789"/>
        <dbReference type="ChEBI" id="CHEBI:61976"/>
        <dbReference type="EC" id="2.1.1.357"/>
    </reaction>
</comment>
<dbReference type="FunFam" id="2.30.30.140:FF:000059">
    <property type="entry name" value="Histone-lysine N-methyltransferase"/>
    <property type="match status" value="1"/>
</dbReference>
<organism evidence="30 31">
    <name type="scientific">Anser cygnoides</name>
    <name type="common">Swan goose</name>
    <dbReference type="NCBI Taxonomy" id="8845"/>
    <lineage>
        <taxon>Eukaryota</taxon>
        <taxon>Metazoa</taxon>
        <taxon>Chordata</taxon>
        <taxon>Craniata</taxon>
        <taxon>Vertebrata</taxon>
        <taxon>Euteleostomi</taxon>
        <taxon>Archelosauria</taxon>
        <taxon>Archosauria</taxon>
        <taxon>Dinosauria</taxon>
        <taxon>Saurischia</taxon>
        <taxon>Theropoda</taxon>
        <taxon>Coelurosauria</taxon>
        <taxon>Aves</taxon>
        <taxon>Neognathae</taxon>
        <taxon>Galloanserae</taxon>
        <taxon>Anseriformes</taxon>
        <taxon>Anatidae</taxon>
        <taxon>Anserinae</taxon>
        <taxon>Anser</taxon>
    </lineage>
</organism>
<dbReference type="InterPro" id="IPR019786">
    <property type="entry name" value="Zinc_finger_PHD-type_CS"/>
</dbReference>
<evidence type="ECO:0000256" key="23">
    <source>
        <dbReference type="PROSITE-ProRule" id="PRU00146"/>
    </source>
</evidence>
<dbReference type="FunFam" id="3.30.40.10:FF:000093">
    <property type="entry name" value="Histone-lysine N-methyltransferase"/>
    <property type="match status" value="1"/>
</dbReference>
<dbReference type="CDD" id="cd15659">
    <property type="entry name" value="PHD5_NSD1"/>
    <property type="match status" value="1"/>
</dbReference>
<evidence type="ECO:0000256" key="4">
    <source>
        <dbReference type="ARBA" id="ARBA00022454"/>
    </source>
</evidence>
<evidence type="ECO:0000259" key="29">
    <source>
        <dbReference type="PROSITE" id="PS51215"/>
    </source>
</evidence>
<dbReference type="GO" id="GO:0003712">
    <property type="term" value="F:transcription coregulator activity"/>
    <property type="evidence" value="ECO:0007669"/>
    <property type="project" value="UniProtKB-ARBA"/>
</dbReference>
<feature type="region of interest" description="Disordered" evidence="24">
    <location>
        <begin position="1189"/>
        <end position="1259"/>
    </location>
</feature>
<feature type="compositionally biased region" description="Polar residues" evidence="24">
    <location>
        <begin position="475"/>
        <end position="495"/>
    </location>
</feature>
<dbReference type="GO" id="GO:0005654">
    <property type="term" value="C:nucleoplasm"/>
    <property type="evidence" value="ECO:0007669"/>
    <property type="project" value="UniProtKB-ARBA"/>
</dbReference>
<feature type="domain" description="PWWP" evidence="27">
    <location>
        <begin position="1479"/>
        <end position="1541"/>
    </location>
</feature>
<feature type="compositionally biased region" description="Basic residues" evidence="24">
    <location>
        <begin position="420"/>
        <end position="430"/>
    </location>
</feature>
<dbReference type="PROSITE" id="PS50868">
    <property type="entry name" value="POST_SET"/>
    <property type="match status" value="1"/>
</dbReference>
<dbReference type="SUPFAM" id="SSF57903">
    <property type="entry name" value="FYVE/PHD zinc finger"/>
    <property type="match status" value="3"/>
</dbReference>
<dbReference type="InterPro" id="IPR006560">
    <property type="entry name" value="AWS_dom"/>
</dbReference>
<dbReference type="CDD" id="cd20164">
    <property type="entry name" value="PWWP_NSD1_rpt2"/>
    <property type="match status" value="1"/>
</dbReference>
<dbReference type="PANTHER" id="PTHR22884">
    <property type="entry name" value="SET DOMAIN PROTEINS"/>
    <property type="match status" value="1"/>
</dbReference>
<dbReference type="PROSITE" id="PS50016">
    <property type="entry name" value="ZF_PHD_2"/>
    <property type="match status" value="2"/>
</dbReference>
<dbReference type="Proteomes" id="UP000694521">
    <property type="component" value="Unplaced"/>
</dbReference>
<feature type="compositionally biased region" description="Low complexity" evidence="24">
    <location>
        <begin position="1105"/>
        <end position="1121"/>
    </location>
</feature>
<evidence type="ECO:0000256" key="13">
    <source>
        <dbReference type="ARBA" id="ARBA00022833"/>
    </source>
</evidence>
<dbReference type="InterPro" id="IPR055198">
    <property type="entry name" value="NSD_PHD"/>
</dbReference>
<evidence type="ECO:0000256" key="16">
    <source>
        <dbReference type="ARBA" id="ARBA00023159"/>
    </source>
</evidence>
<feature type="region of interest" description="Disordered" evidence="24">
    <location>
        <begin position="353"/>
        <end position="437"/>
    </location>
</feature>
<dbReference type="PROSITE" id="PS50280">
    <property type="entry name" value="SET"/>
    <property type="match status" value="1"/>
</dbReference>
<reference evidence="30" key="2">
    <citation type="submission" date="2025-09" db="UniProtKB">
        <authorList>
            <consortium name="Ensembl"/>
        </authorList>
    </citation>
    <scope>IDENTIFICATION</scope>
</reference>
<feature type="compositionally biased region" description="Low complexity" evidence="24">
    <location>
        <begin position="2034"/>
        <end position="2043"/>
    </location>
</feature>
<keyword evidence="13" id="KW-0862">Zinc</keyword>
<dbReference type="InterPro" id="IPR046341">
    <property type="entry name" value="SET_dom_sf"/>
</dbReference>
<feature type="compositionally biased region" description="Polar residues" evidence="24">
    <location>
        <begin position="738"/>
        <end position="762"/>
    </location>
</feature>
<evidence type="ECO:0000259" key="26">
    <source>
        <dbReference type="PROSITE" id="PS50280"/>
    </source>
</evidence>
<dbReference type="CDD" id="cd15653">
    <property type="entry name" value="PHD3_NSD1"/>
    <property type="match status" value="1"/>
</dbReference>
<dbReference type="Gene3D" id="2.30.30.140">
    <property type="match status" value="2"/>
</dbReference>
<dbReference type="Pfam" id="PF00855">
    <property type="entry name" value="PWWP"/>
    <property type="match status" value="2"/>
</dbReference>
<feature type="domain" description="PHD-type" evidence="25">
    <location>
        <begin position="1266"/>
        <end position="1312"/>
    </location>
</feature>
<dbReference type="CDD" id="cd19210">
    <property type="entry name" value="SET_NSD1"/>
    <property type="match status" value="1"/>
</dbReference>
<dbReference type="CDD" id="cd15650">
    <property type="entry name" value="PHD2_NSD1"/>
    <property type="match status" value="1"/>
</dbReference>
<dbReference type="InterPro" id="IPR003616">
    <property type="entry name" value="Post-SET_dom"/>
</dbReference>
<feature type="compositionally biased region" description="Polar residues" evidence="24">
    <location>
        <begin position="404"/>
        <end position="419"/>
    </location>
</feature>
<keyword evidence="7" id="KW-0489">Methyltransferase</keyword>
<dbReference type="SUPFAM" id="SSF82199">
    <property type="entry name" value="SET domain"/>
    <property type="match status" value="1"/>
</dbReference>
<evidence type="ECO:0000256" key="5">
    <source>
        <dbReference type="ARBA" id="ARBA00022491"/>
    </source>
</evidence>
<feature type="compositionally biased region" description="Basic residues" evidence="24">
    <location>
        <begin position="1820"/>
        <end position="1831"/>
    </location>
</feature>
<feature type="domain" description="PHD-type" evidence="25">
    <location>
        <begin position="1430"/>
        <end position="1474"/>
    </location>
</feature>
<keyword evidence="5" id="KW-0678">Repressor</keyword>
<keyword evidence="16" id="KW-0010">Activator</keyword>
<dbReference type="Pfam" id="PF17982">
    <property type="entry name" value="C5HCH"/>
    <property type="match status" value="1"/>
</dbReference>
<dbReference type="InterPro" id="IPR050777">
    <property type="entry name" value="SET2_Histone-Lys_MeTrsfase"/>
</dbReference>
<feature type="compositionally biased region" description="Basic and acidic residues" evidence="24">
    <location>
        <begin position="786"/>
        <end position="795"/>
    </location>
</feature>
<dbReference type="SMART" id="SM00317">
    <property type="entry name" value="SET"/>
    <property type="match status" value="1"/>
</dbReference>
<dbReference type="FunFam" id="3.30.40.10:FF:000025">
    <property type="entry name" value="Histone-lysine N-methyltransferase"/>
    <property type="match status" value="1"/>
</dbReference>
<evidence type="ECO:0000313" key="30">
    <source>
        <dbReference type="Ensembl" id="ENSACDP00005023572.1"/>
    </source>
</evidence>
<dbReference type="Gene3D" id="2.170.270.10">
    <property type="entry name" value="SET domain"/>
    <property type="match status" value="1"/>
</dbReference>
<feature type="compositionally biased region" description="Basic and acidic residues" evidence="24">
    <location>
        <begin position="763"/>
        <end position="775"/>
    </location>
</feature>
<evidence type="ECO:0000256" key="17">
    <source>
        <dbReference type="ARBA" id="ARBA00023163"/>
    </source>
</evidence>
<dbReference type="CDD" id="cd15648">
    <property type="entry name" value="PHD1_NSD1_2"/>
    <property type="match status" value="1"/>
</dbReference>
<evidence type="ECO:0000313" key="31">
    <source>
        <dbReference type="Proteomes" id="UP000694521"/>
    </source>
</evidence>
<evidence type="ECO:0000256" key="15">
    <source>
        <dbReference type="ARBA" id="ARBA00023015"/>
    </source>
</evidence>
<dbReference type="Pfam" id="PF17907">
    <property type="entry name" value="AWS"/>
    <property type="match status" value="1"/>
</dbReference>
<dbReference type="SMART" id="SM00293">
    <property type="entry name" value="PWWP"/>
    <property type="match status" value="1"/>
</dbReference>
<dbReference type="InterPro" id="IPR013083">
    <property type="entry name" value="Znf_RING/FYVE/PHD"/>
</dbReference>
<dbReference type="SUPFAM" id="SSF63748">
    <property type="entry name" value="Tudor/PWWP/MBT"/>
    <property type="match status" value="2"/>
</dbReference>
<keyword evidence="12 23" id="KW-0863">Zinc-finger</keyword>
<dbReference type="EC" id="2.1.1.357" evidence="20"/>
<dbReference type="Pfam" id="PF23011">
    <property type="entry name" value="PHD-1st_NSD"/>
    <property type="match status" value="1"/>
</dbReference>
<dbReference type="SMART" id="SM00249">
    <property type="entry name" value="PHD"/>
    <property type="match status" value="5"/>
</dbReference>
<dbReference type="Pfam" id="PF00856">
    <property type="entry name" value="SET"/>
    <property type="match status" value="1"/>
</dbReference>
<evidence type="ECO:0000256" key="10">
    <source>
        <dbReference type="ARBA" id="ARBA00022723"/>
    </source>
</evidence>
<evidence type="ECO:0000256" key="24">
    <source>
        <dbReference type="SAM" id="MobiDB-lite"/>
    </source>
</evidence>
<dbReference type="FunFam" id="2.30.30.140:FF:000004">
    <property type="entry name" value="Histone-lysine N-methyltransferase"/>
    <property type="match status" value="1"/>
</dbReference>
<dbReference type="InterPro" id="IPR047432">
    <property type="entry name" value="PHD5_NSD1"/>
</dbReference>
<keyword evidence="15" id="KW-0805">Transcription regulation</keyword>
<dbReference type="CDD" id="cd15656">
    <property type="entry name" value="PHD4_NSD1"/>
    <property type="match status" value="1"/>
</dbReference>
<feature type="domain" description="Post-SET" evidence="28">
    <location>
        <begin position="1789"/>
        <end position="1805"/>
    </location>
</feature>
<dbReference type="FunFam" id="3.30.40.10:FF:000153">
    <property type="entry name" value="Histone-lysine N-methyltransferase NSD2"/>
    <property type="match status" value="1"/>
</dbReference>
<feature type="region of interest" description="Disordered" evidence="24">
    <location>
        <begin position="711"/>
        <end position="920"/>
    </location>
</feature>
<dbReference type="InterPro" id="IPR047430">
    <property type="entry name" value="PHD4_NSD1"/>
</dbReference>
<feature type="region of interest" description="Disordered" evidence="24">
    <location>
        <begin position="205"/>
        <end position="241"/>
    </location>
</feature>
<dbReference type="GO" id="GO:0008270">
    <property type="term" value="F:zinc ion binding"/>
    <property type="evidence" value="ECO:0007669"/>
    <property type="project" value="UniProtKB-KW"/>
</dbReference>
<evidence type="ECO:0000256" key="12">
    <source>
        <dbReference type="ARBA" id="ARBA00022771"/>
    </source>
</evidence>
<evidence type="ECO:0000256" key="9">
    <source>
        <dbReference type="ARBA" id="ARBA00022691"/>
    </source>
</evidence>
<feature type="domain" description="AWS" evidence="29">
    <location>
        <begin position="1613"/>
        <end position="1663"/>
    </location>
</feature>
<evidence type="ECO:0000256" key="1">
    <source>
        <dbReference type="ARBA" id="ARBA00004123"/>
    </source>
</evidence>
<keyword evidence="31" id="KW-1185">Reference proteome</keyword>
<feature type="compositionally biased region" description="Low complexity" evidence="24">
    <location>
        <begin position="711"/>
        <end position="720"/>
    </location>
</feature>
<accession>A0A8B9ELL5</accession>
<feature type="compositionally biased region" description="Polar residues" evidence="24">
    <location>
        <begin position="378"/>
        <end position="392"/>
    </location>
</feature>
<dbReference type="InterPro" id="IPR047423">
    <property type="entry name" value="PWWP_NSD1_rpt2"/>
</dbReference>
<evidence type="ECO:0000256" key="20">
    <source>
        <dbReference type="ARBA" id="ARBA00066810"/>
    </source>
</evidence>
<dbReference type="GO" id="GO:0140954">
    <property type="term" value="F:histone H3K36 dimethyltransferase activity"/>
    <property type="evidence" value="ECO:0007669"/>
    <property type="project" value="UniProtKB-EC"/>
</dbReference>
<evidence type="ECO:0000256" key="11">
    <source>
        <dbReference type="ARBA" id="ARBA00022737"/>
    </source>
</evidence>
<dbReference type="InterPro" id="IPR055197">
    <property type="entry name" value="PHDvar_NSD"/>
</dbReference>
<dbReference type="FunFam" id="2.170.270.10:FF:000002">
    <property type="entry name" value="Histone-lysine N-methyltransferase"/>
    <property type="match status" value="1"/>
</dbReference>
<evidence type="ECO:0000256" key="7">
    <source>
        <dbReference type="ARBA" id="ARBA00022603"/>
    </source>
</evidence>
<keyword evidence="11" id="KW-0677">Repeat</keyword>
<dbReference type="Pfam" id="PF00628">
    <property type="entry name" value="PHD"/>
    <property type="match status" value="1"/>
</dbReference>
<protein>
    <recommendedName>
        <fullName evidence="3">Histone-lysine N-methyltransferase, H3 lysine-36 specific</fullName>
        <ecNumber evidence="20">2.1.1.357</ecNumber>
    </recommendedName>
    <alternativeName>
        <fullName evidence="21">H3-K36-HMTase</fullName>
    </alternativeName>
    <alternativeName>
        <fullName evidence="22">Nuclear receptor-binding SET domain-containing protein 1</fullName>
    </alternativeName>
</protein>
<proteinExistence type="predicted"/>
<dbReference type="InterPro" id="IPR011011">
    <property type="entry name" value="Znf_FYVE_PHD"/>
</dbReference>
<evidence type="ECO:0000256" key="18">
    <source>
        <dbReference type="ARBA" id="ARBA00023242"/>
    </source>
</evidence>
<evidence type="ECO:0000256" key="14">
    <source>
        <dbReference type="ARBA" id="ARBA00022853"/>
    </source>
</evidence>
<evidence type="ECO:0000256" key="21">
    <source>
        <dbReference type="ARBA" id="ARBA00080495"/>
    </source>
</evidence>
<keyword evidence="4" id="KW-0158">Chromosome</keyword>
<dbReference type="GO" id="GO:0016922">
    <property type="term" value="F:nuclear receptor binding"/>
    <property type="evidence" value="ECO:0007669"/>
    <property type="project" value="UniProtKB-ARBA"/>
</dbReference>
<evidence type="ECO:0000259" key="28">
    <source>
        <dbReference type="PROSITE" id="PS50868"/>
    </source>
</evidence>
<dbReference type="FunFam" id="3.30.40.10:FF:000201">
    <property type="entry name" value="Histone-lysine N-methyltransferase"/>
    <property type="match status" value="1"/>
</dbReference>
<dbReference type="Gene3D" id="3.30.40.10">
    <property type="entry name" value="Zinc/RING finger domain, C3HC4 (zinc finger)"/>
    <property type="match status" value="4"/>
</dbReference>
<evidence type="ECO:0000256" key="6">
    <source>
        <dbReference type="ARBA" id="ARBA00022553"/>
    </source>
</evidence>
<keyword evidence="17" id="KW-0804">Transcription</keyword>
<reference evidence="30" key="1">
    <citation type="submission" date="2025-08" db="UniProtKB">
        <authorList>
            <consortium name="Ensembl"/>
        </authorList>
    </citation>
    <scope>IDENTIFICATION</scope>
</reference>
<dbReference type="SMART" id="SM00570">
    <property type="entry name" value="AWS"/>
    <property type="match status" value="1"/>
</dbReference>
<evidence type="ECO:0000256" key="8">
    <source>
        <dbReference type="ARBA" id="ARBA00022679"/>
    </source>
</evidence>
<dbReference type="InterPro" id="IPR001214">
    <property type="entry name" value="SET_dom"/>
</dbReference>
<keyword evidence="10" id="KW-0479">Metal-binding</keyword>
<feature type="compositionally biased region" description="Basic and acidic residues" evidence="24">
    <location>
        <begin position="811"/>
        <end position="826"/>
    </location>
</feature>
<feature type="domain" description="SET" evidence="26">
    <location>
        <begin position="1665"/>
        <end position="1782"/>
    </location>
</feature>
<feature type="compositionally biased region" description="Polar residues" evidence="24">
    <location>
        <begin position="1085"/>
        <end position="1094"/>
    </location>
</feature>
<name>A0A8B9ELL5_ANSCY</name>
<dbReference type="GO" id="GO:0005694">
    <property type="term" value="C:chromosome"/>
    <property type="evidence" value="ECO:0007669"/>
    <property type="project" value="UniProtKB-SubCell"/>
</dbReference>
<dbReference type="Pfam" id="PF22908">
    <property type="entry name" value="PHD_NSD"/>
    <property type="match status" value="1"/>
</dbReference>
<evidence type="ECO:0000256" key="19">
    <source>
        <dbReference type="ARBA" id="ARBA00050654"/>
    </source>
</evidence>
<dbReference type="InterPro" id="IPR059153">
    <property type="entry name" value="NSD_PHD-1st"/>
</dbReference>
<dbReference type="InterPro" id="IPR047429">
    <property type="entry name" value="PHD3_NSD1"/>
</dbReference>
<keyword evidence="6" id="KW-0597">Phosphoprotein</keyword>
<feature type="compositionally biased region" description="Polar residues" evidence="24">
    <location>
        <begin position="2061"/>
        <end position="2079"/>
    </location>
</feature>
<dbReference type="Ensembl" id="ENSACDT00005028184.1">
    <property type="protein sequence ID" value="ENSACDP00005023572.1"/>
    <property type="gene ID" value="ENSACDG00005016816.1"/>
</dbReference>
<evidence type="ECO:0000256" key="3">
    <source>
        <dbReference type="ARBA" id="ARBA00018028"/>
    </source>
</evidence>
<dbReference type="GO" id="GO:0032259">
    <property type="term" value="P:methylation"/>
    <property type="evidence" value="ECO:0007669"/>
    <property type="project" value="UniProtKB-KW"/>
</dbReference>
<dbReference type="InterPro" id="IPR047428">
    <property type="entry name" value="PHD2_NSD1"/>
</dbReference>
<feature type="region of interest" description="Disordered" evidence="24">
    <location>
        <begin position="1038"/>
        <end position="1145"/>
    </location>
</feature>
<dbReference type="InterPro" id="IPR000313">
    <property type="entry name" value="PWWP_dom"/>
</dbReference>
<keyword evidence="18" id="KW-0539">Nucleus</keyword>
<dbReference type="InterPro" id="IPR019787">
    <property type="entry name" value="Znf_PHD-finger"/>
</dbReference>
<keyword evidence="8" id="KW-0808">Transferase</keyword>
<dbReference type="PROSITE" id="PS01359">
    <property type="entry name" value="ZF_PHD_1"/>
    <property type="match status" value="1"/>
</dbReference>
<keyword evidence="9" id="KW-0949">S-adenosyl-L-methionine</keyword>
<feature type="region of interest" description="Disordered" evidence="24">
    <location>
        <begin position="1810"/>
        <end position="1833"/>
    </location>
</feature>
<feature type="compositionally biased region" description="Polar residues" evidence="24">
    <location>
        <begin position="1063"/>
        <end position="1072"/>
    </location>
</feature>
<dbReference type="SMART" id="SM00508">
    <property type="entry name" value="PostSET"/>
    <property type="match status" value="1"/>
</dbReference>